<dbReference type="OrthoDB" id="543156at2759"/>
<reference evidence="2" key="1">
    <citation type="journal article" date="2012" name="PLoS ONE">
        <title>Sequencing and Analysis of Full-Length cDNAs, 5'-ESTs and 3'-ESTs from a Cartilaginous Fish, the Elephant Shark (Callorhinchus milii).</title>
        <authorList>
            <person name="Tan Y.Y."/>
            <person name="Kodzius R."/>
            <person name="Tay B.H."/>
            <person name="Tay A."/>
            <person name="Brenner S."/>
            <person name="Venkatesh B."/>
        </authorList>
    </citation>
    <scope>NUCLEOTIDE SEQUENCE</scope>
    <source>
        <tissue evidence="2">Intestine</tissue>
    </source>
</reference>
<dbReference type="RefSeq" id="NP_001279888.1">
    <property type="nucleotide sequence ID" value="NM_001292959.1"/>
</dbReference>
<dbReference type="NCBIfam" id="NF008747">
    <property type="entry name" value="PRK11780.1"/>
    <property type="match status" value="1"/>
</dbReference>
<dbReference type="PANTHER" id="PTHR10224">
    <property type="entry name" value="ES1 PROTEIN HOMOLOG, MITOCHONDRIAL"/>
    <property type="match status" value="1"/>
</dbReference>
<dbReference type="PANTHER" id="PTHR10224:SF11">
    <property type="entry name" value="ES1 PROTEIN HOMOLOG, MITOCHONDRIAL"/>
    <property type="match status" value="1"/>
</dbReference>
<dbReference type="KEGG" id="cmk:103177448"/>
<evidence type="ECO:0000313" key="1">
    <source>
        <dbReference type="EMBL" id="AFK11007.1"/>
    </source>
</evidence>
<dbReference type="EMBL" id="JX208670">
    <property type="protein sequence ID" value="AFM86984.1"/>
    <property type="molecule type" value="mRNA"/>
</dbReference>
<dbReference type="AlphaFoldDB" id="K4G4H3"/>
<evidence type="ECO:0000313" key="2">
    <source>
        <dbReference type="EMBL" id="AFM87004.1"/>
    </source>
</evidence>
<dbReference type="Gene3D" id="3.40.50.880">
    <property type="match status" value="1"/>
</dbReference>
<proteinExistence type="evidence at transcript level"/>
<dbReference type="SUPFAM" id="SSF52317">
    <property type="entry name" value="Class I glutamine amidotransferase-like"/>
    <property type="match status" value="1"/>
</dbReference>
<organism evidence="2">
    <name type="scientific">Callorhinchus milii</name>
    <name type="common">Ghost shark</name>
    <dbReference type="NCBI Taxonomy" id="7868"/>
    <lineage>
        <taxon>Eukaryota</taxon>
        <taxon>Metazoa</taxon>
        <taxon>Chordata</taxon>
        <taxon>Craniata</taxon>
        <taxon>Vertebrata</taxon>
        <taxon>Chondrichthyes</taxon>
        <taxon>Holocephali</taxon>
        <taxon>Chimaeriformes</taxon>
        <taxon>Callorhinchidae</taxon>
        <taxon>Callorhinchus</taxon>
    </lineage>
</organism>
<name>K4G4H3_CALMI</name>
<dbReference type="InterPro" id="IPR029062">
    <property type="entry name" value="Class_I_gatase-like"/>
</dbReference>
<dbReference type="MEROPS" id="C56.975"/>
<dbReference type="CDD" id="cd03133">
    <property type="entry name" value="GATase1_ES1"/>
    <property type="match status" value="1"/>
</dbReference>
<dbReference type="GeneID" id="103177448"/>
<sequence>MVKKRVAVILSGCGVYDGSEVHECSAVMVHLSRAGAEVQFFAPNVQQMHVVDHVSGQPTEDKRNVLVESARIARGDIKDLTLLCVNEMDALIVPGGFGVAKNLSSWATKGKDCTVETSVEIAMKKFHATKKPIGLCCISPVLAAKLIPGCELTVGQDTECEMWPFAKTAHSMKELGCKHINKHVHEAHVDKANKLVTTSAFMCKAPIHEIFDGIGEMVKEVLKLA</sequence>
<protein>
    <submittedName>
        <fullName evidence="1 2">ES1 protein-like protein</fullName>
    </submittedName>
</protein>
<accession>K4G4H3</accession>
<dbReference type="EMBL" id="JX208690">
    <property type="protein sequence ID" value="AFM87004.1"/>
    <property type="molecule type" value="mRNA"/>
</dbReference>
<dbReference type="EMBL" id="JX052779">
    <property type="protein sequence ID" value="AFK11007.1"/>
    <property type="molecule type" value="mRNA"/>
</dbReference>